<dbReference type="Gene3D" id="3.30.70.660">
    <property type="entry name" value="Pseudouridine synthase I, catalytic domain, C-terminal subdomain"/>
    <property type="match status" value="1"/>
</dbReference>
<dbReference type="InterPro" id="IPR020103">
    <property type="entry name" value="PsdUridine_synth_cat_dom_sf"/>
</dbReference>
<feature type="active site" description="Nucleophile" evidence="4 5">
    <location>
        <position position="53"/>
    </location>
</feature>
<comment type="similarity">
    <text evidence="1 4 7">Belongs to the tRNA pseudouridine synthase TruA family.</text>
</comment>
<dbReference type="InterPro" id="IPR001406">
    <property type="entry name" value="PsdUridine_synth_TruA"/>
</dbReference>
<evidence type="ECO:0000259" key="8">
    <source>
        <dbReference type="Pfam" id="PF01416"/>
    </source>
</evidence>
<proteinExistence type="inferred from homology"/>
<evidence type="ECO:0000256" key="4">
    <source>
        <dbReference type="HAMAP-Rule" id="MF_00171"/>
    </source>
</evidence>
<dbReference type="NCBIfam" id="TIGR00071">
    <property type="entry name" value="hisT_truA"/>
    <property type="match status" value="1"/>
</dbReference>
<evidence type="ECO:0000313" key="10">
    <source>
        <dbReference type="Proteomes" id="UP000189761"/>
    </source>
</evidence>
<reference evidence="9 10" key="1">
    <citation type="submission" date="2017-01" db="EMBL/GenBank/DDBJ databases">
        <title>Draft genome sequence of Bacillus oleronius.</title>
        <authorList>
            <person name="Allam M."/>
        </authorList>
    </citation>
    <scope>NUCLEOTIDE SEQUENCE [LARGE SCALE GENOMIC DNA]</scope>
    <source>
        <strain evidence="9 10">DSM 9356</strain>
    </source>
</reference>
<protein>
    <recommendedName>
        <fullName evidence="4">tRNA pseudouridine synthase A</fullName>
        <ecNumber evidence="4">5.4.99.12</ecNumber>
    </recommendedName>
    <alternativeName>
        <fullName evidence="4">tRNA pseudouridine(38-40) synthase</fullName>
    </alternativeName>
    <alternativeName>
        <fullName evidence="4">tRNA pseudouridylate synthase I</fullName>
    </alternativeName>
    <alternativeName>
        <fullName evidence="4">tRNA-uridine isomerase I</fullName>
    </alternativeName>
</protein>
<evidence type="ECO:0000256" key="1">
    <source>
        <dbReference type="ARBA" id="ARBA00009375"/>
    </source>
</evidence>
<dbReference type="PANTHER" id="PTHR11142:SF0">
    <property type="entry name" value="TRNA PSEUDOURIDINE SYNTHASE-LIKE 1"/>
    <property type="match status" value="1"/>
</dbReference>
<dbReference type="EMBL" id="MTLA01000070">
    <property type="protein sequence ID" value="OOP69012.1"/>
    <property type="molecule type" value="Genomic_DNA"/>
</dbReference>
<dbReference type="Pfam" id="PF01416">
    <property type="entry name" value="PseudoU_synth_1"/>
    <property type="match status" value="2"/>
</dbReference>
<dbReference type="InterPro" id="IPR020097">
    <property type="entry name" value="PsdUridine_synth_TruA_a/b_dom"/>
</dbReference>
<dbReference type="EC" id="5.4.99.12" evidence="4"/>
<dbReference type="PIRSF" id="PIRSF001430">
    <property type="entry name" value="tRNA_psdUrid_synth"/>
    <property type="match status" value="1"/>
</dbReference>
<comment type="catalytic activity">
    <reaction evidence="4 7">
        <text>uridine(38/39/40) in tRNA = pseudouridine(38/39/40) in tRNA</text>
        <dbReference type="Rhea" id="RHEA:22376"/>
        <dbReference type="Rhea" id="RHEA-COMP:10085"/>
        <dbReference type="Rhea" id="RHEA-COMP:10087"/>
        <dbReference type="ChEBI" id="CHEBI:65314"/>
        <dbReference type="ChEBI" id="CHEBI:65315"/>
        <dbReference type="EC" id="5.4.99.12"/>
    </reaction>
</comment>
<feature type="domain" description="Pseudouridine synthase I TruA alpha/beta" evidence="8">
    <location>
        <begin position="9"/>
        <end position="105"/>
    </location>
</feature>
<name>A0A8E2I9X5_9BACI</name>
<dbReference type="RefSeq" id="WP_078109871.1">
    <property type="nucleotide sequence ID" value="NZ_CP065424.1"/>
</dbReference>
<dbReference type="InterPro" id="IPR020095">
    <property type="entry name" value="PsdUridine_synth_TruA_C"/>
</dbReference>
<dbReference type="GO" id="GO:0031119">
    <property type="term" value="P:tRNA pseudouridine synthesis"/>
    <property type="evidence" value="ECO:0007669"/>
    <property type="project" value="UniProtKB-UniRule"/>
</dbReference>
<dbReference type="CDD" id="cd02570">
    <property type="entry name" value="PseudoU_synth_EcTruA"/>
    <property type="match status" value="1"/>
</dbReference>
<dbReference type="PANTHER" id="PTHR11142">
    <property type="entry name" value="PSEUDOURIDYLATE SYNTHASE"/>
    <property type="match status" value="1"/>
</dbReference>
<accession>A0A8E2I9X5</accession>
<organism evidence="9 10">
    <name type="scientific">Heyndrickxia oleronia</name>
    <dbReference type="NCBI Taxonomy" id="38875"/>
    <lineage>
        <taxon>Bacteria</taxon>
        <taxon>Bacillati</taxon>
        <taxon>Bacillota</taxon>
        <taxon>Bacilli</taxon>
        <taxon>Bacillales</taxon>
        <taxon>Bacillaceae</taxon>
        <taxon>Heyndrickxia</taxon>
    </lineage>
</organism>
<dbReference type="SUPFAM" id="SSF55120">
    <property type="entry name" value="Pseudouridine synthase"/>
    <property type="match status" value="1"/>
</dbReference>
<keyword evidence="2 4" id="KW-0819">tRNA processing</keyword>
<feature type="binding site" evidence="4 6">
    <location>
        <position position="111"/>
    </location>
    <ligand>
        <name>substrate</name>
    </ligand>
</feature>
<dbReference type="InterPro" id="IPR020094">
    <property type="entry name" value="TruA/RsuA/RluB/E/F_N"/>
</dbReference>
<comment type="caution">
    <text evidence="9">The sequence shown here is derived from an EMBL/GenBank/DDBJ whole genome shotgun (WGS) entry which is preliminary data.</text>
</comment>
<keyword evidence="3 4" id="KW-0413">Isomerase</keyword>
<comment type="subunit">
    <text evidence="4">Homodimer.</text>
</comment>
<dbReference type="GO" id="GO:0003723">
    <property type="term" value="F:RNA binding"/>
    <property type="evidence" value="ECO:0007669"/>
    <property type="project" value="InterPro"/>
</dbReference>
<dbReference type="FunFam" id="3.30.70.580:FF:000001">
    <property type="entry name" value="tRNA pseudouridine synthase A"/>
    <property type="match status" value="1"/>
</dbReference>
<evidence type="ECO:0000313" key="9">
    <source>
        <dbReference type="EMBL" id="OOP69012.1"/>
    </source>
</evidence>
<gene>
    <name evidence="4" type="primary">truA</name>
    <name evidence="9" type="ORF">BWZ43_07475</name>
</gene>
<dbReference type="AlphaFoldDB" id="A0A8E2I9X5"/>
<evidence type="ECO:0000256" key="7">
    <source>
        <dbReference type="RuleBase" id="RU003792"/>
    </source>
</evidence>
<evidence type="ECO:0000256" key="5">
    <source>
        <dbReference type="PIRSR" id="PIRSR001430-1"/>
    </source>
</evidence>
<dbReference type="Proteomes" id="UP000189761">
    <property type="component" value="Unassembled WGS sequence"/>
</dbReference>
<dbReference type="GO" id="GO:0160147">
    <property type="term" value="F:tRNA pseudouridine(38-40) synthase activity"/>
    <property type="evidence" value="ECO:0007669"/>
    <property type="project" value="UniProtKB-EC"/>
</dbReference>
<evidence type="ECO:0000256" key="6">
    <source>
        <dbReference type="PIRSR" id="PIRSR001430-2"/>
    </source>
</evidence>
<feature type="domain" description="Pseudouridine synthase I TruA alpha/beta" evidence="8">
    <location>
        <begin position="144"/>
        <end position="246"/>
    </location>
</feature>
<evidence type="ECO:0000256" key="2">
    <source>
        <dbReference type="ARBA" id="ARBA00022694"/>
    </source>
</evidence>
<comment type="function">
    <text evidence="4">Formation of pseudouridine at positions 38, 39 and 40 in the anticodon stem and loop of transfer RNAs.</text>
</comment>
<dbReference type="Gene3D" id="3.30.70.580">
    <property type="entry name" value="Pseudouridine synthase I, catalytic domain, N-terminal subdomain"/>
    <property type="match status" value="1"/>
</dbReference>
<comment type="caution">
    <text evidence="4">Lacks conserved residue(s) required for the propagation of feature annotation.</text>
</comment>
<evidence type="ECO:0000256" key="3">
    <source>
        <dbReference type="ARBA" id="ARBA00023235"/>
    </source>
</evidence>
<dbReference type="HAMAP" id="MF_00171">
    <property type="entry name" value="TruA"/>
    <property type="match status" value="1"/>
</dbReference>
<keyword evidence="10" id="KW-1185">Reference proteome</keyword>
<sequence>MLRYKCTIAYDGSGFSGYQIQPKGRTVQGELEAALKRIHKDEDIHVTGSGRTDAGVHAVGQVIHFDSPYNIPIDRWPIVLNSALPDDISVQHIEEVTSDFHARYSVIQKEYRYKVYTGKIRDPFSRNYAYHFPYEINEDQMRQASQYLIGTHDFTSFCSAKTEVIDRVRTINEISFIRSNHELEVRFVGNGFLYNMVRILMGTLLEVGIGKRNPEEVPIILEKKNRVNAGKTAPSQGLYLWKVYYE</sequence>